<protein>
    <submittedName>
        <fullName evidence="1">Uncharacterized protein</fullName>
    </submittedName>
</protein>
<dbReference type="AlphaFoldDB" id="A0A8D8Z4X9"/>
<dbReference type="GO" id="GO:0003676">
    <property type="term" value="F:nucleic acid binding"/>
    <property type="evidence" value="ECO:0007669"/>
    <property type="project" value="InterPro"/>
</dbReference>
<organism evidence="1">
    <name type="scientific">Cacopsylla melanoneura</name>
    <dbReference type="NCBI Taxonomy" id="428564"/>
    <lineage>
        <taxon>Eukaryota</taxon>
        <taxon>Metazoa</taxon>
        <taxon>Ecdysozoa</taxon>
        <taxon>Arthropoda</taxon>
        <taxon>Hexapoda</taxon>
        <taxon>Insecta</taxon>
        <taxon>Pterygota</taxon>
        <taxon>Neoptera</taxon>
        <taxon>Paraneoptera</taxon>
        <taxon>Hemiptera</taxon>
        <taxon>Sternorrhyncha</taxon>
        <taxon>Psylloidea</taxon>
        <taxon>Psyllidae</taxon>
        <taxon>Psyllinae</taxon>
        <taxon>Cacopsylla</taxon>
    </lineage>
</organism>
<dbReference type="PROSITE" id="PS00092">
    <property type="entry name" value="N6_MTASE"/>
    <property type="match status" value="1"/>
</dbReference>
<dbReference type="GO" id="GO:0032259">
    <property type="term" value="P:methylation"/>
    <property type="evidence" value="ECO:0007669"/>
    <property type="project" value="InterPro"/>
</dbReference>
<evidence type="ECO:0000313" key="1">
    <source>
        <dbReference type="EMBL" id="CAG6741034.1"/>
    </source>
</evidence>
<dbReference type="PRINTS" id="PR01345">
    <property type="entry name" value="CERVTRCPTASE"/>
</dbReference>
<proteinExistence type="predicted"/>
<sequence length="229" mass="27034">MIFDYFINGVKLDRVAQVKDLGVLLDQDLRFNSHISKITSKAFRNLGFVYRNSKEFRNPNTFRTLYCSLVRPGLEYCSTLWSPQYNIWTDEIESVQKKFLRFLRFKDYSNRQIANNDLLKKYDLLPLKHRRQIIDIVFVYKVLNFLIDCPDVLQNINLRTNISHTRNRDTFTVKRYNTNIGGNSPLNRSLKLCNIIGNPPYNIDLFNESLQTLKQKLAMLFVEHQILGT</sequence>
<dbReference type="EMBL" id="HBUF01422655">
    <property type="protein sequence ID" value="CAG6741034.1"/>
    <property type="molecule type" value="Transcribed_RNA"/>
</dbReference>
<accession>A0A8D8Z4X9</accession>
<name>A0A8D8Z4X9_9HEMI</name>
<dbReference type="PANTHER" id="PTHR33332">
    <property type="entry name" value="REVERSE TRANSCRIPTASE DOMAIN-CONTAINING PROTEIN"/>
    <property type="match status" value="1"/>
</dbReference>
<reference evidence="1" key="1">
    <citation type="submission" date="2021-05" db="EMBL/GenBank/DDBJ databases">
        <authorList>
            <person name="Alioto T."/>
            <person name="Alioto T."/>
            <person name="Gomez Garrido J."/>
        </authorList>
    </citation>
    <scope>NUCLEOTIDE SEQUENCE</scope>
</reference>
<dbReference type="InterPro" id="IPR002052">
    <property type="entry name" value="DNA_methylase_N6_adenine_CS"/>
</dbReference>
<dbReference type="GO" id="GO:0008168">
    <property type="term" value="F:methyltransferase activity"/>
    <property type="evidence" value="ECO:0007669"/>
    <property type="project" value="InterPro"/>
</dbReference>
<dbReference type="EMBL" id="HBUF01422656">
    <property type="protein sequence ID" value="CAG6741035.1"/>
    <property type="molecule type" value="Transcribed_RNA"/>
</dbReference>